<reference evidence="1 4" key="2">
    <citation type="submission" date="2019-11" db="EMBL/GenBank/DDBJ databases">
        <title>Draft genome sequences of five Paenibacillus species of dairy origin.</title>
        <authorList>
            <person name="Olajide A.M."/>
            <person name="Chen S."/>
            <person name="Lapointe G."/>
        </authorList>
    </citation>
    <scope>NUCLEOTIDE SEQUENCE [LARGE SCALE GENOMIC DNA]</scope>
    <source>
        <strain evidence="1 4">3CS1</strain>
    </source>
</reference>
<dbReference type="AlphaFoldDB" id="A0A268EUW0"/>
<sequence length="111" mass="12518">MKYLIDIENDESDDFERLADNVGVLQVFDSNGNEITKSSKVSLFLSKNALIGLGTELIRLAHNYKEGKHYHIEPASKEMMVQTLGVFLTPDSCELIVGCSDEKVIDDYFKE</sequence>
<dbReference type="RefSeq" id="WP_095265247.1">
    <property type="nucleotide sequence ID" value="NZ_NPBY01000033.1"/>
</dbReference>
<comment type="caution">
    <text evidence="2">The sequence shown here is derived from an EMBL/GenBank/DDBJ whole genome shotgun (WGS) entry which is preliminary data.</text>
</comment>
<organism evidence="2 3">
    <name type="scientific">Paenibacillus campinasensis</name>
    <dbReference type="NCBI Taxonomy" id="66347"/>
    <lineage>
        <taxon>Bacteria</taxon>
        <taxon>Bacillati</taxon>
        <taxon>Bacillota</taxon>
        <taxon>Bacilli</taxon>
        <taxon>Bacillales</taxon>
        <taxon>Paenibacillaceae</taxon>
        <taxon>Paenibacillus</taxon>
    </lineage>
</organism>
<evidence type="ECO:0000313" key="2">
    <source>
        <dbReference type="EMBL" id="PAD76908.1"/>
    </source>
</evidence>
<evidence type="ECO:0000313" key="4">
    <source>
        <dbReference type="Proteomes" id="UP000435177"/>
    </source>
</evidence>
<dbReference type="OrthoDB" id="2628480at2"/>
<protein>
    <submittedName>
        <fullName evidence="2">Uncharacterized protein</fullName>
    </submittedName>
</protein>
<dbReference type="InterPro" id="IPR029083">
    <property type="entry name" value="Imm32"/>
</dbReference>
<dbReference type="EMBL" id="WOAA01000029">
    <property type="protein sequence ID" value="MUG68542.1"/>
    <property type="molecule type" value="Genomic_DNA"/>
</dbReference>
<dbReference type="Proteomes" id="UP000215596">
    <property type="component" value="Unassembled WGS sequence"/>
</dbReference>
<reference evidence="2 3" key="1">
    <citation type="submission" date="2017-07" db="EMBL/GenBank/DDBJ databases">
        <title>Isolation and whole genome analysis of endospore-forming bacteria from heroin.</title>
        <authorList>
            <person name="Kalinowski J."/>
            <person name="Ahrens B."/>
            <person name="Al-Dilaimi A."/>
            <person name="Winkler A."/>
            <person name="Wibberg D."/>
            <person name="Schleenbecker U."/>
            <person name="Ruckert C."/>
            <person name="Wolfel R."/>
            <person name="Grass G."/>
        </authorList>
    </citation>
    <scope>NUCLEOTIDE SEQUENCE [LARGE SCALE GENOMIC DNA]</scope>
    <source>
        <strain evidence="2 3">7537-G1</strain>
    </source>
</reference>
<dbReference type="EMBL" id="NPBY01000033">
    <property type="protein sequence ID" value="PAD76908.1"/>
    <property type="molecule type" value="Genomic_DNA"/>
</dbReference>
<name>A0A268EUW0_9BACL</name>
<dbReference type="Proteomes" id="UP000435177">
    <property type="component" value="Unassembled WGS sequence"/>
</dbReference>
<proteinExistence type="predicted"/>
<evidence type="ECO:0000313" key="3">
    <source>
        <dbReference type="Proteomes" id="UP000215596"/>
    </source>
</evidence>
<keyword evidence="4" id="KW-1185">Reference proteome</keyword>
<accession>A0A268EUW0</accession>
<evidence type="ECO:0000313" key="1">
    <source>
        <dbReference type="EMBL" id="MUG68542.1"/>
    </source>
</evidence>
<gene>
    <name evidence="2" type="ORF">CHH67_11070</name>
    <name evidence="1" type="ORF">GNP94_21450</name>
</gene>
<dbReference type="Pfam" id="PF15566">
    <property type="entry name" value="Imm32"/>
    <property type="match status" value="1"/>
</dbReference>